<dbReference type="KEGG" id="txy:Thexy_1856"/>
<protein>
    <recommendedName>
        <fullName evidence="3">HesB/YadR/YfhF-family protein</fullName>
    </recommendedName>
</protein>
<organism evidence="1 2">
    <name type="scientific">Thermoanaerobacterium xylanolyticum (strain ATCC 49914 / DSM 7097 / LX-11)</name>
    <dbReference type="NCBI Taxonomy" id="858215"/>
    <lineage>
        <taxon>Bacteria</taxon>
        <taxon>Bacillati</taxon>
        <taxon>Bacillota</taxon>
        <taxon>Clostridia</taxon>
        <taxon>Thermoanaerobacterales</taxon>
        <taxon>Thermoanaerobacteraceae</taxon>
        <taxon>Thermoanaerobacterium</taxon>
    </lineage>
</organism>
<evidence type="ECO:0008006" key="3">
    <source>
        <dbReference type="Google" id="ProtNLM"/>
    </source>
</evidence>
<reference evidence="1" key="1">
    <citation type="submission" date="2011-05" db="EMBL/GenBank/DDBJ databases">
        <title>Complete sequence of Thermoanaerobacterium xylanolyticum LX-11.</title>
        <authorList>
            <consortium name="US DOE Joint Genome Institute"/>
            <person name="Lucas S."/>
            <person name="Han J."/>
            <person name="Lapidus A."/>
            <person name="Cheng J.-F."/>
            <person name="Goodwin L."/>
            <person name="Pitluck S."/>
            <person name="Peters L."/>
            <person name="Mikhailova N."/>
            <person name="Lu M."/>
            <person name="Han C."/>
            <person name="Tapia R."/>
            <person name="Land M."/>
            <person name="Hauser L."/>
            <person name="Kyrpides N."/>
            <person name="Ivanova N."/>
            <person name="Pagani I."/>
            <person name="Hemme C."/>
            <person name="Woyke T."/>
        </authorList>
    </citation>
    <scope>NUCLEOTIDE SEQUENCE</scope>
    <source>
        <strain evidence="1">LX-11</strain>
    </source>
</reference>
<dbReference type="EMBL" id="CP002739">
    <property type="protein sequence ID" value="AEF17875.1"/>
    <property type="molecule type" value="Genomic_DNA"/>
</dbReference>
<dbReference type="Proteomes" id="UP000007239">
    <property type="component" value="Chromosome"/>
</dbReference>
<gene>
    <name evidence="1" type="ordered locus">Thexy_1856</name>
</gene>
<name>F6BJ58_THEXL</name>
<evidence type="ECO:0000313" key="1">
    <source>
        <dbReference type="EMBL" id="AEF17875.1"/>
    </source>
</evidence>
<dbReference type="HOGENOM" id="CLU_2439832_0_0_9"/>
<proteinExistence type="predicted"/>
<dbReference type="AlphaFoldDB" id="F6BJ58"/>
<dbReference type="RefSeq" id="WP_013788608.1">
    <property type="nucleotide sequence ID" value="NC_015555.1"/>
</dbReference>
<dbReference type="eggNOG" id="ENOG5033B2B">
    <property type="taxonomic scope" value="Bacteria"/>
</dbReference>
<accession>F6BJ58</accession>
<evidence type="ECO:0000313" key="2">
    <source>
        <dbReference type="Proteomes" id="UP000007239"/>
    </source>
</evidence>
<sequence>MIITDEAKKILEEAFVSNDCDCLKATLQKSCCGTSLVFYLGKLEDGDEPVSINGISVLMEDDVRKRAESVTITVENGELAIHDDASSGCC</sequence>
<dbReference type="STRING" id="858215.Thexy_1856"/>
<keyword evidence="2" id="KW-1185">Reference proteome</keyword>